<name>A0ABW3U339_9BACL</name>
<dbReference type="InterPro" id="IPR018163">
    <property type="entry name" value="Thr/Ala-tRNA-synth_IIc_edit"/>
</dbReference>
<dbReference type="InterPro" id="IPR051335">
    <property type="entry name" value="Alanyl-tRNA_Editing_Enzymes"/>
</dbReference>
<evidence type="ECO:0000256" key="1">
    <source>
        <dbReference type="ARBA" id="ARBA00001947"/>
    </source>
</evidence>
<evidence type="ECO:0000313" key="7">
    <source>
        <dbReference type="EMBL" id="MFD1206104.1"/>
    </source>
</evidence>
<gene>
    <name evidence="7" type="ORF">ACFQ38_13480</name>
</gene>
<dbReference type="PANTHER" id="PTHR43462">
    <property type="entry name" value="ALANYL-TRNA EDITING PROTEIN"/>
    <property type="match status" value="1"/>
</dbReference>
<dbReference type="InterPro" id="IPR012947">
    <property type="entry name" value="tRNA_SAD"/>
</dbReference>
<evidence type="ECO:0000259" key="6">
    <source>
        <dbReference type="PROSITE" id="PS50860"/>
    </source>
</evidence>
<protein>
    <submittedName>
        <fullName evidence="7">DHHA1 domain-containing protein</fullName>
    </submittedName>
</protein>
<comment type="caution">
    <text evidence="7">The sequence shown here is derived from an EMBL/GenBank/DDBJ whole genome shotgun (WGS) entry which is preliminary data.</text>
</comment>
<dbReference type="Pfam" id="PF01411">
    <property type="entry name" value="tRNA-synt_2c"/>
    <property type="match status" value="1"/>
</dbReference>
<organism evidence="7 8">
    <name type="scientific">Sporosarcina contaminans</name>
    <dbReference type="NCBI Taxonomy" id="633403"/>
    <lineage>
        <taxon>Bacteria</taxon>
        <taxon>Bacillati</taxon>
        <taxon>Bacillota</taxon>
        <taxon>Bacilli</taxon>
        <taxon>Bacillales</taxon>
        <taxon>Caryophanaceae</taxon>
        <taxon>Sporosarcina</taxon>
    </lineage>
</organism>
<keyword evidence="4" id="KW-0862">Zinc</keyword>
<comment type="subcellular location">
    <subcellularLocation>
        <location evidence="2">Cytoplasm</location>
    </subcellularLocation>
</comment>
<dbReference type="SMART" id="SM00863">
    <property type="entry name" value="tRNA_SAD"/>
    <property type="match status" value="1"/>
</dbReference>
<dbReference type="InterPro" id="IPR009000">
    <property type="entry name" value="Transl_B-barrel_sf"/>
</dbReference>
<keyword evidence="3" id="KW-0479">Metal-binding</keyword>
<evidence type="ECO:0000256" key="2">
    <source>
        <dbReference type="ARBA" id="ARBA00004496"/>
    </source>
</evidence>
<dbReference type="SUPFAM" id="SSF55186">
    <property type="entry name" value="ThrRS/AlaRS common domain"/>
    <property type="match status" value="1"/>
</dbReference>
<feature type="domain" description="Alanyl-transfer RNA synthetases family profile" evidence="6">
    <location>
        <begin position="1"/>
        <end position="238"/>
    </location>
</feature>
<keyword evidence="8" id="KW-1185">Reference proteome</keyword>
<evidence type="ECO:0000256" key="4">
    <source>
        <dbReference type="ARBA" id="ARBA00022833"/>
    </source>
</evidence>
<sequence>MLKDRHYYEDVYRTTFTAKLMKNGIDENDRPYVVLDNTAFYPTGGGQPHDTGTLNGIEVMDVEEVDGEILHFLAKEWELPSNVEGVINWERRFDHMQQHAGQHILTAAFVELFGIQTISFHLGREMVTIDLDVSEVADSQLAAAEKRANEIILQNRPIETKWVSYEETAQYPLRKQLAVEDEIRLVIIPDFDYNGCGGTHPASTGEIGLLKILSTEKQKKKIRVHFVCGNRVLQQLHRKNEELSEASKLLSAPESGVTAAIEKLIATNQNLEKALEEKKDALLSFEANELLSEKTNGIVRAAFYNRTVQELQKLSRLLVALDEETIVVLTAENEERLQFVAARGAASDANMKAVASSILPKLNGKGGGNEAFVQGGGERTMGGEQLADLIVAFLAQ</sequence>
<evidence type="ECO:0000256" key="3">
    <source>
        <dbReference type="ARBA" id="ARBA00022723"/>
    </source>
</evidence>
<evidence type="ECO:0000313" key="8">
    <source>
        <dbReference type="Proteomes" id="UP001597231"/>
    </source>
</evidence>
<dbReference type="RefSeq" id="WP_381481495.1">
    <property type="nucleotide sequence ID" value="NZ_JBHTLT010000112.1"/>
</dbReference>
<dbReference type="Gene3D" id="3.10.310.40">
    <property type="match status" value="1"/>
</dbReference>
<dbReference type="InterPro" id="IPR018164">
    <property type="entry name" value="Ala-tRNA-synth_IIc_N"/>
</dbReference>
<comment type="cofactor">
    <cofactor evidence="1">
        <name>Zn(2+)</name>
        <dbReference type="ChEBI" id="CHEBI:29105"/>
    </cofactor>
</comment>
<proteinExistence type="predicted"/>
<accession>A0ABW3U339</accession>
<dbReference type="Proteomes" id="UP001597231">
    <property type="component" value="Unassembled WGS sequence"/>
</dbReference>
<dbReference type="Pfam" id="PF07973">
    <property type="entry name" value="tRNA_SAD"/>
    <property type="match status" value="1"/>
</dbReference>
<dbReference type="SUPFAM" id="SSF50447">
    <property type="entry name" value="Translation proteins"/>
    <property type="match status" value="1"/>
</dbReference>
<dbReference type="Gene3D" id="2.40.30.130">
    <property type="match status" value="1"/>
</dbReference>
<evidence type="ECO:0000256" key="5">
    <source>
        <dbReference type="SAM" id="Coils"/>
    </source>
</evidence>
<feature type="coiled-coil region" evidence="5">
    <location>
        <begin position="257"/>
        <end position="324"/>
    </location>
</feature>
<keyword evidence="5" id="KW-0175">Coiled coil</keyword>
<dbReference type="EMBL" id="JBHTLT010000112">
    <property type="protein sequence ID" value="MFD1206104.1"/>
    <property type="molecule type" value="Genomic_DNA"/>
</dbReference>
<dbReference type="PANTHER" id="PTHR43462:SF1">
    <property type="entry name" value="ALANYL-TRNA EDITING PROTEIN AARSD1"/>
    <property type="match status" value="1"/>
</dbReference>
<dbReference type="InterPro" id="IPR018165">
    <property type="entry name" value="Ala-tRNA-synth_IIc_core"/>
</dbReference>
<dbReference type="Gene3D" id="3.30.980.10">
    <property type="entry name" value="Threonyl-trna Synthetase, Chain A, domain 2"/>
    <property type="match status" value="1"/>
</dbReference>
<dbReference type="PROSITE" id="PS50860">
    <property type="entry name" value="AA_TRNA_LIGASE_II_ALA"/>
    <property type="match status" value="1"/>
</dbReference>
<reference evidence="8" key="1">
    <citation type="journal article" date="2019" name="Int. J. Syst. Evol. Microbiol.">
        <title>The Global Catalogue of Microorganisms (GCM) 10K type strain sequencing project: providing services to taxonomists for standard genome sequencing and annotation.</title>
        <authorList>
            <consortium name="The Broad Institute Genomics Platform"/>
            <consortium name="The Broad Institute Genome Sequencing Center for Infectious Disease"/>
            <person name="Wu L."/>
            <person name="Ma J."/>
        </authorList>
    </citation>
    <scope>NUCLEOTIDE SEQUENCE [LARGE SCALE GENOMIC DNA]</scope>
    <source>
        <strain evidence="8">CCUG 53915</strain>
    </source>
</reference>